<dbReference type="RefSeq" id="WP_137698977.1">
    <property type="nucleotide sequence ID" value="NZ_CP061336.1"/>
</dbReference>
<dbReference type="EMBL" id="CP061336">
    <property type="protein sequence ID" value="QNU66520.1"/>
    <property type="molecule type" value="Genomic_DNA"/>
</dbReference>
<dbReference type="KEGG" id="rher:EHE19_016940"/>
<proteinExistence type="predicted"/>
<reference evidence="1 2" key="1">
    <citation type="submission" date="2020-09" db="EMBL/GenBank/DDBJ databases">
        <title>Characterization and genome sequencing of Ruminiclostridium sp. nov. MA18.</title>
        <authorList>
            <person name="Rettenmaier R."/>
            <person name="Kowollik M.-L."/>
            <person name="Liebl W."/>
            <person name="Zverlov V."/>
        </authorList>
    </citation>
    <scope>NUCLEOTIDE SEQUENCE [LARGE SCALE GENOMIC DNA]</scope>
    <source>
        <strain evidence="1 2">MA18</strain>
    </source>
</reference>
<dbReference type="AlphaFoldDB" id="A0A4U7J7D1"/>
<name>A0A4U7J7D1_9FIRM</name>
<accession>A0A4U7J7D1</accession>
<dbReference type="Proteomes" id="UP000306409">
    <property type="component" value="Chromosome"/>
</dbReference>
<dbReference type="OrthoDB" id="893065at2"/>
<organism evidence="1 2">
    <name type="scientific">Ruminiclostridium herbifermentans</name>
    <dbReference type="NCBI Taxonomy" id="2488810"/>
    <lineage>
        <taxon>Bacteria</taxon>
        <taxon>Bacillati</taxon>
        <taxon>Bacillota</taxon>
        <taxon>Clostridia</taxon>
        <taxon>Eubacteriales</taxon>
        <taxon>Oscillospiraceae</taxon>
        <taxon>Ruminiclostridium</taxon>
    </lineage>
</organism>
<evidence type="ECO:0000313" key="1">
    <source>
        <dbReference type="EMBL" id="QNU66520.1"/>
    </source>
</evidence>
<sequence>MNNKANETDTFNLRIDGEYQIQAELLSNILYDISKLTEIIADEEGSRNGYKLNVTAFEKGSFEIVFNLQNIISGIGVSANIITCLVGVFELKKHLKGKKPRRISEFDDNTIKVENNYGNTIIVPKSSGVVINNYMADYHVSNMSNNIKIHDQQGGFIISSNDESLSCSSEDVEDLSVKIFNTGNTIDEDNLSECKIRELPKREIRKLESAQPYINVFNAELIIKKPDILGDTAWEFLLGNKNIKAKILDEEWLSRFRENAFVLKPGCYISASVQASYKKDFYGNPTGRATYKVIKVYGNIKN</sequence>
<gene>
    <name evidence="1" type="ORF">EHE19_016940</name>
</gene>
<protein>
    <submittedName>
        <fullName evidence="1">Uncharacterized protein</fullName>
    </submittedName>
</protein>
<keyword evidence="2" id="KW-1185">Reference proteome</keyword>
<evidence type="ECO:0000313" key="2">
    <source>
        <dbReference type="Proteomes" id="UP000306409"/>
    </source>
</evidence>